<dbReference type="Proteomes" id="UP001321542">
    <property type="component" value="Chromosome"/>
</dbReference>
<organism evidence="1 2">
    <name type="scientific">Streptomyces graminofaciens</name>
    <dbReference type="NCBI Taxonomy" id="68212"/>
    <lineage>
        <taxon>Bacteria</taxon>
        <taxon>Bacillati</taxon>
        <taxon>Actinomycetota</taxon>
        <taxon>Actinomycetes</taxon>
        <taxon>Kitasatosporales</taxon>
        <taxon>Streptomycetaceae</taxon>
        <taxon>Streptomyces</taxon>
    </lineage>
</organism>
<accession>A0ABM7FNX3</accession>
<keyword evidence="2" id="KW-1185">Reference proteome</keyword>
<gene>
    <name evidence="1" type="ORF">SGFS_098260</name>
</gene>
<proteinExistence type="predicted"/>
<sequence length="73" mass="7538">MVTGVYLGPTDTDMARGLSFPFELNDPADVIRAVLDGVEAGQSEVLADAISAQLKANLALDPATIYTPSTATA</sequence>
<reference evidence="1 2" key="1">
    <citation type="journal article" date="2010" name="ChemBioChem">
        <title>Cloning and characterization of the biosynthetic gene cluster of 16-membered macrolide antibiotic FD-891: involvement of a dual functional cytochrome P450 monooxygenase catalyzing epoxidation and hydroxylation.</title>
        <authorList>
            <person name="Kudo F."/>
            <person name="Motegi A."/>
            <person name="Mizoue K."/>
            <person name="Eguchi T."/>
        </authorList>
    </citation>
    <scope>NUCLEOTIDE SEQUENCE [LARGE SCALE GENOMIC DNA]</scope>
    <source>
        <strain evidence="1 2">A-8890</strain>
    </source>
</reference>
<protein>
    <submittedName>
        <fullName evidence="1">Uncharacterized protein</fullName>
    </submittedName>
</protein>
<name>A0ABM7FNX3_9ACTN</name>
<evidence type="ECO:0000313" key="1">
    <source>
        <dbReference type="EMBL" id="BBC38532.1"/>
    </source>
</evidence>
<evidence type="ECO:0000313" key="2">
    <source>
        <dbReference type="Proteomes" id="UP001321542"/>
    </source>
</evidence>
<dbReference type="EMBL" id="AP018448">
    <property type="protein sequence ID" value="BBC38532.1"/>
    <property type="molecule type" value="Genomic_DNA"/>
</dbReference>
<reference evidence="1 2" key="2">
    <citation type="journal article" date="2023" name="ChemBioChem">
        <title>Acyltransferase Domain Exchange between Two Independent Type I Polyketide Synthases in the Same Producer Strain of Macrolide Antibiotics.</title>
        <authorList>
            <person name="Kudo F."/>
            <person name="Kishikawa K."/>
            <person name="Tsuboi K."/>
            <person name="Kido T."/>
            <person name="Usui T."/>
            <person name="Hashimoto J."/>
            <person name="Shin-Ya K."/>
            <person name="Miyanaga A."/>
            <person name="Eguchi T."/>
        </authorList>
    </citation>
    <scope>NUCLEOTIDE SEQUENCE [LARGE SCALE GENOMIC DNA]</scope>
    <source>
        <strain evidence="1 2">A-8890</strain>
    </source>
</reference>